<dbReference type="InterPro" id="IPR036034">
    <property type="entry name" value="PDZ_sf"/>
</dbReference>
<evidence type="ECO:0000256" key="4">
    <source>
        <dbReference type="SAM" id="Phobius"/>
    </source>
</evidence>
<keyword evidence="7" id="KW-1185">Reference proteome</keyword>
<feature type="domain" description="PDZ" evidence="5">
    <location>
        <begin position="308"/>
        <end position="370"/>
    </location>
</feature>
<gene>
    <name evidence="6" type="ORF">GCM10022224_023120</name>
</gene>
<dbReference type="Gene3D" id="2.40.10.120">
    <property type="match status" value="1"/>
</dbReference>
<dbReference type="PANTHER" id="PTHR43343:SF3">
    <property type="entry name" value="PROTEASE DO-LIKE 8, CHLOROPLASTIC"/>
    <property type="match status" value="1"/>
</dbReference>
<dbReference type="SUPFAM" id="SSF50494">
    <property type="entry name" value="Trypsin-like serine proteases"/>
    <property type="match status" value="1"/>
</dbReference>
<organism evidence="6 7">
    <name type="scientific">Nonomuraea antimicrobica</name>
    <dbReference type="NCBI Taxonomy" id="561173"/>
    <lineage>
        <taxon>Bacteria</taxon>
        <taxon>Bacillati</taxon>
        <taxon>Actinomycetota</taxon>
        <taxon>Actinomycetes</taxon>
        <taxon>Streptosporangiales</taxon>
        <taxon>Streptosporangiaceae</taxon>
        <taxon>Nonomuraea</taxon>
    </lineage>
</organism>
<dbReference type="EMBL" id="BAAAZP010000040">
    <property type="protein sequence ID" value="GAA3659094.1"/>
    <property type="molecule type" value="Genomic_DNA"/>
</dbReference>
<dbReference type="CDD" id="cd06779">
    <property type="entry name" value="cpPDZ_Deg_HtrA-like"/>
    <property type="match status" value="1"/>
</dbReference>
<proteinExistence type="predicted"/>
<dbReference type="Pfam" id="PF13180">
    <property type="entry name" value="PDZ_2"/>
    <property type="match status" value="1"/>
</dbReference>
<feature type="compositionally biased region" description="Pro residues" evidence="3">
    <location>
        <begin position="32"/>
        <end position="41"/>
    </location>
</feature>
<dbReference type="SUPFAM" id="SSF50156">
    <property type="entry name" value="PDZ domain-like"/>
    <property type="match status" value="1"/>
</dbReference>
<dbReference type="InterPro" id="IPR001940">
    <property type="entry name" value="Peptidase_S1C"/>
</dbReference>
<evidence type="ECO:0000256" key="2">
    <source>
        <dbReference type="ARBA" id="ARBA00022801"/>
    </source>
</evidence>
<dbReference type="SMART" id="SM00228">
    <property type="entry name" value="PDZ"/>
    <property type="match status" value="1"/>
</dbReference>
<dbReference type="RefSeq" id="WP_344875926.1">
    <property type="nucleotide sequence ID" value="NZ_BAAAZP010000040.1"/>
</dbReference>
<comment type="caution">
    <text evidence="6">The sequence shown here is derived from an EMBL/GenBank/DDBJ whole genome shotgun (WGS) entry which is preliminary data.</text>
</comment>
<evidence type="ECO:0000256" key="1">
    <source>
        <dbReference type="ARBA" id="ARBA00022670"/>
    </source>
</evidence>
<feature type="region of interest" description="Disordered" evidence="3">
    <location>
        <begin position="1"/>
        <end position="43"/>
    </location>
</feature>
<reference evidence="7" key="1">
    <citation type="journal article" date="2019" name="Int. J. Syst. Evol. Microbiol.">
        <title>The Global Catalogue of Microorganisms (GCM) 10K type strain sequencing project: providing services to taxonomists for standard genome sequencing and annotation.</title>
        <authorList>
            <consortium name="The Broad Institute Genomics Platform"/>
            <consortium name="The Broad Institute Genome Sequencing Center for Infectious Disease"/>
            <person name="Wu L."/>
            <person name="Ma J."/>
        </authorList>
    </citation>
    <scope>NUCLEOTIDE SEQUENCE [LARGE SCALE GENOMIC DNA]</scope>
    <source>
        <strain evidence="7">JCM 16904</strain>
    </source>
</reference>
<feature type="transmembrane region" description="Helical" evidence="4">
    <location>
        <begin position="52"/>
        <end position="78"/>
    </location>
</feature>
<dbReference type="PANTHER" id="PTHR43343">
    <property type="entry name" value="PEPTIDASE S12"/>
    <property type="match status" value="1"/>
</dbReference>
<dbReference type="Pfam" id="PF13365">
    <property type="entry name" value="Trypsin_2"/>
    <property type="match status" value="1"/>
</dbReference>
<keyword evidence="1" id="KW-0645">Protease</keyword>
<evidence type="ECO:0000256" key="3">
    <source>
        <dbReference type="SAM" id="MobiDB-lite"/>
    </source>
</evidence>
<sequence>MDANEPNEPRTDGWSQFGDKPPSAGGFTRPSPSLPPPPPPARRTAFTLTRKAVAGLSVAAVAALTVAALGGGAMGAYLTAESRPAVAATVSNPSPVFRTAADQYTVAQVAATVQPSVVMIQGQTSEGSGVVLSADGLILTNNHVVSGQTGGLTVKFNDGKTAKANVIGTDPTTDLAVIKAEGVSGLAKVTLGDSDQLKVGDDVLAIGSPLGLDGTVTSGIISALDRTVTAGGGPQEGQFPPGWGGREQSQAAETTTLGGMIQTDAAINPGNSGGALVNAAGELVGINSAVAADGVNLGFAIPVNTAKHVSEQLISKGTVSHVYLGVSVADATGDVLGALVREVTPGSPAEKAGLKQGDLITKIGDTVVESGETVVGQVRGYKVGQQVEVTYQRDGEQSTVTVTMEEKK</sequence>
<dbReference type="Gene3D" id="2.30.42.10">
    <property type="match status" value="1"/>
</dbReference>
<dbReference type="InterPro" id="IPR009003">
    <property type="entry name" value="Peptidase_S1_PA"/>
</dbReference>
<dbReference type="InterPro" id="IPR051201">
    <property type="entry name" value="Chloro_Bact_Ser_Proteases"/>
</dbReference>
<accession>A0ABP7BFF0</accession>
<dbReference type="InterPro" id="IPR001478">
    <property type="entry name" value="PDZ"/>
</dbReference>
<keyword evidence="4" id="KW-0472">Membrane</keyword>
<name>A0ABP7BFF0_9ACTN</name>
<evidence type="ECO:0000259" key="5">
    <source>
        <dbReference type="PROSITE" id="PS50106"/>
    </source>
</evidence>
<keyword evidence="2" id="KW-0378">Hydrolase</keyword>
<dbReference type="PRINTS" id="PR00834">
    <property type="entry name" value="PROTEASES2C"/>
</dbReference>
<dbReference type="PROSITE" id="PS50106">
    <property type="entry name" value="PDZ"/>
    <property type="match status" value="1"/>
</dbReference>
<protein>
    <submittedName>
        <fullName evidence="6">Trypsin-like peptidase domain-containing protein</fullName>
    </submittedName>
</protein>
<dbReference type="Proteomes" id="UP001500902">
    <property type="component" value="Unassembled WGS sequence"/>
</dbReference>
<keyword evidence="4" id="KW-1133">Transmembrane helix</keyword>
<evidence type="ECO:0000313" key="7">
    <source>
        <dbReference type="Proteomes" id="UP001500902"/>
    </source>
</evidence>
<keyword evidence="4" id="KW-0812">Transmembrane</keyword>
<evidence type="ECO:0000313" key="6">
    <source>
        <dbReference type="EMBL" id="GAA3659094.1"/>
    </source>
</evidence>